<dbReference type="Pfam" id="PF13614">
    <property type="entry name" value="AAA_31"/>
    <property type="match status" value="1"/>
</dbReference>
<evidence type="ECO:0000256" key="3">
    <source>
        <dbReference type="ARBA" id="ARBA00022679"/>
    </source>
</evidence>
<evidence type="ECO:0000256" key="5">
    <source>
        <dbReference type="ARBA" id="ARBA00022777"/>
    </source>
</evidence>
<dbReference type="FunFam" id="3.40.50.300:FF:000527">
    <property type="entry name" value="Tyrosine-protein kinase etk"/>
    <property type="match status" value="1"/>
</dbReference>
<dbReference type="Proteomes" id="UP000199695">
    <property type="component" value="Unassembled WGS sequence"/>
</dbReference>
<dbReference type="STRING" id="1173111.SAMN05444955_103257"/>
<evidence type="ECO:0000259" key="9">
    <source>
        <dbReference type="Pfam" id="PF13614"/>
    </source>
</evidence>
<evidence type="ECO:0000313" key="11">
    <source>
        <dbReference type="Proteomes" id="UP000199695"/>
    </source>
</evidence>
<dbReference type="SUPFAM" id="SSF52540">
    <property type="entry name" value="P-loop containing nucleoside triphosphate hydrolases"/>
    <property type="match status" value="1"/>
</dbReference>
<organism evidence="10 11">
    <name type="scientific">Lihuaxuella thermophila</name>
    <dbReference type="NCBI Taxonomy" id="1173111"/>
    <lineage>
        <taxon>Bacteria</taxon>
        <taxon>Bacillati</taxon>
        <taxon>Bacillota</taxon>
        <taxon>Bacilli</taxon>
        <taxon>Bacillales</taxon>
        <taxon>Thermoactinomycetaceae</taxon>
        <taxon>Lihuaxuella</taxon>
    </lineage>
</organism>
<dbReference type="InterPro" id="IPR025669">
    <property type="entry name" value="AAA_dom"/>
</dbReference>
<keyword evidence="6" id="KW-0067">ATP-binding</keyword>
<keyword evidence="5" id="KW-0418">Kinase</keyword>
<dbReference type="InterPro" id="IPR005702">
    <property type="entry name" value="Wzc-like_C"/>
</dbReference>
<name>A0A1H8CGR4_9BACL</name>
<dbReference type="GO" id="GO:0004715">
    <property type="term" value="F:non-membrane spanning protein tyrosine kinase activity"/>
    <property type="evidence" value="ECO:0007669"/>
    <property type="project" value="UniProtKB-EC"/>
</dbReference>
<evidence type="ECO:0000256" key="1">
    <source>
        <dbReference type="ARBA" id="ARBA00007316"/>
    </source>
</evidence>
<evidence type="ECO:0000256" key="4">
    <source>
        <dbReference type="ARBA" id="ARBA00022741"/>
    </source>
</evidence>
<dbReference type="GO" id="GO:0005524">
    <property type="term" value="F:ATP binding"/>
    <property type="evidence" value="ECO:0007669"/>
    <property type="project" value="UniProtKB-KW"/>
</dbReference>
<comment type="catalytic activity">
    <reaction evidence="8">
        <text>L-tyrosyl-[protein] + ATP = O-phospho-L-tyrosyl-[protein] + ADP + H(+)</text>
        <dbReference type="Rhea" id="RHEA:10596"/>
        <dbReference type="Rhea" id="RHEA-COMP:10136"/>
        <dbReference type="Rhea" id="RHEA-COMP:20101"/>
        <dbReference type="ChEBI" id="CHEBI:15378"/>
        <dbReference type="ChEBI" id="CHEBI:30616"/>
        <dbReference type="ChEBI" id="CHEBI:46858"/>
        <dbReference type="ChEBI" id="CHEBI:61978"/>
        <dbReference type="ChEBI" id="CHEBI:456216"/>
        <dbReference type="EC" id="2.7.10.2"/>
    </reaction>
</comment>
<dbReference type="Gene3D" id="3.40.50.300">
    <property type="entry name" value="P-loop containing nucleotide triphosphate hydrolases"/>
    <property type="match status" value="1"/>
</dbReference>
<sequence>MKDREAAGKLICLYNPKSPIAEAFRTLRTNIQFTAMNRGIKTIMITSALPGEGKSTIISNLAVAMAQSGKQVLLIDADFRRPDLHHIFRMPNNKGLSNVLMNQAEAGEVISEVPDIWLDVITSGQPPSSPADLIGSRRMQDLLEEVKEQYDVIFIDTPPILAVTDPQLLASFVDGVLLVISSGKVSYDDAKKVKAMLEYVKANLIGTVLNDKEVETIAYY</sequence>
<evidence type="ECO:0000256" key="7">
    <source>
        <dbReference type="ARBA" id="ARBA00023137"/>
    </source>
</evidence>
<dbReference type="InterPro" id="IPR050445">
    <property type="entry name" value="Bact_polysacc_biosynth/exp"/>
</dbReference>
<dbReference type="GO" id="GO:0042802">
    <property type="term" value="F:identical protein binding"/>
    <property type="evidence" value="ECO:0007669"/>
    <property type="project" value="UniProtKB-ARBA"/>
</dbReference>
<dbReference type="GO" id="GO:0005886">
    <property type="term" value="C:plasma membrane"/>
    <property type="evidence" value="ECO:0007669"/>
    <property type="project" value="TreeGrafter"/>
</dbReference>
<keyword evidence="11" id="KW-1185">Reference proteome</keyword>
<dbReference type="PANTHER" id="PTHR32309">
    <property type="entry name" value="TYROSINE-PROTEIN KINASE"/>
    <property type="match status" value="1"/>
</dbReference>
<evidence type="ECO:0000256" key="2">
    <source>
        <dbReference type="ARBA" id="ARBA00011903"/>
    </source>
</evidence>
<feature type="domain" description="AAA" evidence="9">
    <location>
        <begin position="41"/>
        <end position="202"/>
    </location>
</feature>
<keyword evidence="7" id="KW-0829">Tyrosine-protein kinase</keyword>
<dbReference type="EMBL" id="FOCQ01000003">
    <property type="protein sequence ID" value="SEM93624.1"/>
    <property type="molecule type" value="Genomic_DNA"/>
</dbReference>
<evidence type="ECO:0000313" key="10">
    <source>
        <dbReference type="EMBL" id="SEM93624.1"/>
    </source>
</evidence>
<dbReference type="InterPro" id="IPR027417">
    <property type="entry name" value="P-loop_NTPase"/>
</dbReference>
<protein>
    <recommendedName>
        <fullName evidence="2">non-specific protein-tyrosine kinase</fullName>
        <ecNumber evidence="2">2.7.10.2</ecNumber>
    </recommendedName>
</protein>
<dbReference type="PANTHER" id="PTHR32309:SF13">
    <property type="entry name" value="FERRIC ENTEROBACTIN TRANSPORT PROTEIN FEPE"/>
    <property type="match status" value="1"/>
</dbReference>
<dbReference type="RefSeq" id="WP_244527437.1">
    <property type="nucleotide sequence ID" value="NZ_FOCQ01000003.1"/>
</dbReference>
<evidence type="ECO:0000256" key="8">
    <source>
        <dbReference type="ARBA" id="ARBA00051245"/>
    </source>
</evidence>
<comment type="similarity">
    <text evidence="1">Belongs to the CpsD/CapB family.</text>
</comment>
<evidence type="ECO:0000256" key="6">
    <source>
        <dbReference type="ARBA" id="ARBA00022840"/>
    </source>
</evidence>
<proteinExistence type="inferred from homology"/>
<dbReference type="AlphaFoldDB" id="A0A1H8CGR4"/>
<gene>
    <name evidence="10" type="ORF">SAMN05444955_103257</name>
</gene>
<keyword evidence="3" id="KW-0808">Transferase</keyword>
<dbReference type="EC" id="2.7.10.2" evidence="2"/>
<dbReference type="CDD" id="cd05387">
    <property type="entry name" value="BY-kinase"/>
    <property type="match status" value="1"/>
</dbReference>
<dbReference type="NCBIfam" id="TIGR01007">
    <property type="entry name" value="eps_fam"/>
    <property type="match status" value="1"/>
</dbReference>
<accession>A0A1H8CGR4</accession>
<reference evidence="10 11" key="1">
    <citation type="submission" date="2016-10" db="EMBL/GenBank/DDBJ databases">
        <authorList>
            <person name="de Groot N.N."/>
        </authorList>
    </citation>
    <scope>NUCLEOTIDE SEQUENCE [LARGE SCALE GENOMIC DNA]</scope>
    <source>
        <strain evidence="10 11">DSM 46701</strain>
    </source>
</reference>
<keyword evidence="4" id="KW-0547">Nucleotide-binding</keyword>